<evidence type="ECO:0000313" key="3">
    <source>
        <dbReference type="Proteomes" id="UP000050816"/>
    </source>
</evidence>
<dbReference type="AlphaFoldDB" id="A0A0R1UFG6"/>
<dbReference type="PATRIC" id="fig|1423760.3.peg.1085"/>
<reference evidence="2 3" key="1">
    <citation type="journal article" date="2015" name="Genome Announc.">
        <title>Expanding the biotechnology potential of lactobacilli through comparative genomics of 213 strains and associated genera.</title>
        <authorList>
            <person name="Sun Z."/>
            <person name="Harris H.M."/>
            <person name="McCann A."/>
            <person name="Guo C."/>
            <person name="Argimon S."/>
            <person name="Zhang W."/>
            <person name="Yang X."/>
            <person name="Jeffery I.B."/>
            <person name="Cooney J.C."/>
            <person name="Kagawa T.F."/>
            <person name="Liu W."/>
            <person name="Song Y."/>
            <person name="Salvetti E."/>
            <person name="Wrobel A."/>
            <person name="Rasinkangas P."/>
            <person name="Parkhill J."/>
            <person name="Rea M.C."/>
            <person name="O'Sullivan O."/>
            <person name="Ritari J."/>
            <person name="Douillard F.P."/>
            <person name="Paul Ross R."/>
            <person name="Yang R."/>
            <person name="Briner A.E."/>
            <person name="Felis G.E."/>
            <person name="de Vos W.M."/>
            <person name="Barrangou R."/>
            <person name="Klaenhammer T.R."/>
            <person name="Caufield P.W."/>
            <person name="Cui Y."/>
            <person name="Zhang H."/>
            <person name="O'Toole P.W."/>
        </authorList>
    </citation>
    <scope>NUCLEOTIDE SEQUENCE [LARGE SCALE GENOMIC DNA]</scope>
    <source>
        <strain evidence="2 3">DSM 15946</strain>
    </source>
</reference>
<feature type="transmembrane region" description="Helical" evidence="1">
    <location>
        <begin position="12"/>
        <end position="33"/>
    </location>
</feature>
<evidence type="ECO:0000256" key="1">
    <source>
        <dbReference type="SAM" id="Phobius"/>
    </source>
</evidence>
<organism evidence="2 3">
    <name type="scientific">Limosilactobacillus ingluviei DSM 15946</name>
    <dbReference type="NCBI Taxonomy" id="1423760"/>
    <lineage>
        <taxon>Bacteria</taxon>
        <taxon>Bacillati</taxon>
        <taxon>Bacillota</taxon>
        <taxon>Bacilli</taxon>
        <taxon>Lactobacillales</taxon>
        <taxon>Lactobacillaceae</taxon>
        <taxon>Limosilactobacillus</taxon>
    </lineage>
</organism>
<proteinExistence type="predicted"/>
<keyword evidence="1" id="KW-0812">Transmembrane</keyword>
<dbReference type="Proteomes" id="UP000050816">
    <property type="component" value="Unassembled WGS sequence"/>
</dbReference>
<keyword evidence="1" id="KW-0472">Membrane</keyword>
<sequence length="246" mass="28516">MFKLSKNNISTILTIITAIFIIVTAILVMLYFIPAKSVVTNIQPINVQKSQPVKITSFDIDLSYQGNQDDFEYLLDNQSEPADEIFSIDNVTFNEDDQNIDVSHDYFNDDDENQALNNLLHNPYYVGQNYYSNNDHPAVKVTTHNNNLFGQQLKPQTKQHNVWPKDLHVGQRIHQDTFTTDNHTKLNNYDNTSYFTQPTNKQNTILHVEGHYKLGKYNHSWTGDYHINVNPQTHKLTWKQGDITND</sequence>
<protein>
    <submittedName>
        <fullName evidence="2">Uncharacterized protein</fullName>
    </submittedName>
</protein>
<keyword evidence="1" id="KW-1133">Transmembrane helix</keyword>
<comment type="caution">
    <text evidence="2">The sequence shown here is derived from an EMBL/GenBank/DDBJ whole genome shotgun (WGS) entry which is preliminary data.</text>
</comment>
<dbReference type="EMBL" id="AZFK01000018">
    <property type="protein sequence ID" value="KRL91620.1"/>
    <property type="molecule type" value="Genomic_DNA"/>
</dbReference>
<name>A0A0R1UFG6_9LACO</name>
<gene>
    <name evidence="2" type="ORF">FC43_GL001038</name>
</gene>
<evidence type="ECO:0000313" key="2">
    <source>
        <dbReference type="EMBL" id="KRL91620.1"/>
    </source>
</evidence>
<dbReference type="RefSeq" id="WP_056953978.1">
    <property type="nucleotide sequence ID" value="NZ_AZFK01000018.1"/>
</dbReference>
<accession>A0A0R1UFG6</accession>